<dbReference type="Gene3D" id="1.10.10.10">
    <property type="entry name" value="Winged helix-like DNA-binding domain superfamily/Winged helix DNA-binding domain"/>
    <property type="match status" value="1"/>
</dbReference>
<dbReference type="GO" id="GO:0003700">
    <property type="term" value="F:DNA-binding transcription factor activity"/>
    <property type="evidence" value="ECO:0007669"/>
    <property type="project" value="InterPro"/>
</dbReference>
<protein>
    <recommendedName>
        <fullName evidence="1">HTH arsR-type domain-containing protein</fullName>
    </recommendedName>
</protein>
<dbReference type="eggNOG" id="arCOG04056">
    <property type="taxonomic scope" value="Archaea"/>
</dbReference>
<dbReference type="InParanoid" id="D9Q342"/>
<proteinExistence type="predicted"/>
<dbReference type="Proteomes" id="UP000000346">
    <property type="component" value="Chromosome"/>
</dbReference>
<evidence type="ECO:0000313" key="3">
    <source>
        <dbReference type="Proteomes" id="UP000000346"/>
    </source>
</evidence>
<dbReference type="SUPFAM" id="SSF46785">
    <property type="entry name" value="Winged helix' DNA-binding domain"/>
    <property type="match status" value="1"/>
</dbReference>
<keyword evidence="3" id="KW-1185">Reference proteome</keyword>
<evidence type="ECO:0000259" key="1">
    <source>
        <dbReference type="PROSITE" id="PS50987"/>
    </source>
</evidence>
<feature type="domain" description="HTH arsR-type" evidence="1">
    <location>
        <begin position="1"/>
        <end position="90"/>
    </location>
</feature>
<organism evidence="2 3">
    <name type="scientific">Acidilobus saccharovorans (strain DSM 16705 / JCM 18335 / VKM B-2471 / 345-15)</name>
    <dbReference type="NCBI Taxonomy" id="666510"/>
    <lineage>
        <taxon>Archaea</taxon>
        <taxon>Thermoproteota</taxon>
        <taxon>Thermoprotei</taxon>
        <taxon>Acidilobales</taxon>
        <taxon>Acidilobaceae</taxon>
        <taxon>Acidilobus</taxon>
    </lineage>
</organism>
<gene>
    <name evidence="2" type="ordered locus">ASAC_1325</name>
</gene>
<reference evidence="2 3" key="1">
    <citation type="journal article" date="2010" name="Appl. Environ. Microbiol.">
        <title>The genome sequence of the crenarchaeon Acidilobus saccharovorans supports a new order, Acidilobales, and suggests an important ecological role in terrestrial acidic hot springs.</title>
        <authorList>
            <person name="Mardanov A.V."/>
            <person name="Svetlitchnyi V.A."/>
            <person name="Beletsky A.V."/>
            <person name="Prokofeva M.I."/>
            <person name="Bonch-Osmolovskaya E.A."/>
            <person name="Ravin N.V."/>
            <person name="Skryabin K.G."/>
        </authorList>
    </citation>
    <scope>NUCLEOTIDE SEQUENCE [LARGE SCALE GENOMIC DNA]</scope>
    <source>
        <strain evidence="3">DSM 16705 / JCM 18335 / VKM B-2471 / 345-15</strain>
    </source>
</reference>
<dbReference type="InterPro" id="IPR036390">
    <property type="entry name" value="WH_DNA-bd_sf"/>
</dbReference>
<dbReference type="InterPro" id="IPR001845">
    <property type="entry name" value="HTH_ArsR_DNA-bd_dom"/>
</dbReference>
<name>D9Q342_ACIS3</name>
<evidence type="ECO:0000313" key="2">
    <source>
        <dbReference type="EMBL" id="ADL19730.1"/>
    </source>
</evidence>
<dbReference type="AlphaFoldDB" id="D9Q342"/>
<dbReference type="InterPro" id="IPR002831">
    <property type="entry name" value="Tscrpt_reg_TrmB_N"/>
</dbReference>
<sequence>MWDLKVEDLLSSRGRVKVLKVLLNEGQANITRIVRESGLNHRLVEKHLEELVKMGIVQERRYGRLRMFMVDLRDPKVSGLSEVLRQLESL</sequence>
<dbReference type="InterPro" id="IPR036388">
    <property type="entry name" value="WH-like_DNA-bd_sf"/>
</dbReference>
<dbReference type="KEGG" id="asc:ASAC_1325"/>
<dbReference type="STRING" id="666510.ASAC_1325"/>
<dbReference type="PROSITE" id="PS50987">
    <property type="entry name" value="HTH_ARSR_2"/>
    <property type="match status" value="1"/>
</dbReference>
<dbReference type="HOGENOM" id="CLU_184944_0_0_2"/>
<accession>D9Q342</accession>
<dbReference type="SMART" id="SM00418">
    <property type="entry name" value="HTH_ARSR"/>
    <property type="match status" value="1"/>
</dbReference>
<dbReference type="EMBL" id="CP001742">
    <property type="protein sequence ID" value="ADL19730.1"/>
    <property type="molecule type" value="Genomic_DNA"/>
</dbReference>
<dbReference type="Pfam" id="PF01978">
    <property type="entry name" value="TrmB"/>
    <property type="match status" value="1"/>
</dbReference>